<dbReference type="FunFam" id="3.30.390.10:FF:000001">
    <property type="entry name" value="Enolase"/>
    <property type="match status" value="1"/>
</dbReference>
<feature type="binding site" evidence="12">
    <location>
        <position position="168"/>
    </location>
    <ligand>
        <name>substrate</name>
    </ligand>
</feature>
<evidence type="ECO:0000256" key="6">
    <source>
        <dbReference type="ARBA" id="ARBA00023152"/>
    </source>
</evidence>
<keyword evidence="6" id="KW-0324">Glycolysis</keyword>
<dbReference type="HAMAP" id="MF_00318">
    <property type="entry name" value="Enolase"/>
    <property type="match status" value="1"/>
</dbReference>
<dbReference type="InterPro" id="IPR029017">
    <property type="entry name" value="Enolase-like_N"/>
</dbReference>
<dbReference type="PANTHER" id="PTHR11902">
    <property type="entry name" value="ENOLASE"/>
    <property type="match status" value="1"/>
</dbReference>
<dbReference type="GO" id="GO:0006096">
    <property type="term" value="P:glycolytic process"/>
    <property type="evidence" value="ECO:0007669"/>
    <property type="project" value="UniProtKB-UniPathway"/>
</dbReference>
<feature type="binding site" evidence="12">
    <location>
        <position position="297"/>
    </location>
    <ligand>
        <name>substrate</name>
    </ligand>
</feature>
<organism evidence="16 17">
    <name type="scientific">Lomentospora prolificans</name>
    <dbReference type="NCBI Taxonomy" id="41688"/>
    <lineage>
        <taxon>Eukaryota</taxon>
        <taxon>Fungi</taxon>
        <taxon>Dikarya</taxon>
        <taxon>Ascomycota</taxon>
        <taxon>Pezizomycotina</taxon>
        <taxon>Sordariomycetes</taxon>
        <taxon>Hypocreomycetidae</taxon>
        <taxon>Microascales</taxon>
        <taxon>Microascaceae</taxon>
        <taxon>Lomentospora</taxon>
    </lineage>
</organism>
<evidence type="ECO:0000256" key="7">
    <source>
        <dbReference type="ARBA" id="ARBA00023239"/>
    </source>
</evidence>
<sequence length="438" mass="47373">MAITKIHARSVYDSRGNPTVEVDVVTENGLHRAIVPSGASTGQHEACELRDGDKSKWLGKGVTKAVENVNTVIGPALIKEGIDVKDQSKIDEFLINLDGTPNKTKLGANAILGVSLAVAKAGAAEKGVPLYAHVSDLAGTKKPYVLPVPFMNVLNGGSHAGGRLAMQEFMIVPDEAPTFSEAMRQGSEVYHALKSLAKKKYGQSAGNVGDEGGVAPDIQTAEEALDLISEAIEQAGYTGKIKIAMDVASSEFYKAEEKKYDLDFKNPDSDPSKWLTYEQLAALYTDLAKKYPIVSIEDPFAEDDWEAWSYFYKTTDVQIVADDLTVTNPLRIKKAIELKASNALLLKVNQIGTLTESIQAAKDSYADGWGVMVSHRSGETEDVTIADIVVGIRSGEIKTGAPCRSERLAKLNQLLRIEEELGEHAVYAGKNFRTSVNL</sequence>
<evidence type="ECO:0000313" key="16">
    <source>
        <dbReference type="EMBL" id="PKS06586.1"/>
    </source>
</evidence>
<dbReference type="EC" id="4.2.1.11" evidence="3"/>
<feature type="domain" description="Enolase C-terminal TIM barrel" evidence="14">
    <location>
        <begin position="143"/>
        <end position="435"/>
    </location>
</feature>
<protein>
    <recommendedName>
        <fullName evidence="4">Enolase</fullName>
        <ecNumber evidence="3">4.2.1.11</ecNumber>
    </recommendedName>
    <alternativeName>
        <fullName evidence="8">2-phospho-D-glycerate hydro-lyase</fullName>
    </alternativeName>
    <alternativeName>
        <fullName evidence="9">2-phosphoglycerate dehydratase</fullName>
    </alternativeName>
</protein>
<dbReference type="SMART" id="SM01193">
    <property type="entry name" value="Enolase_N"/>
    <property type="match status" value="1"/>
</dbReference>
<dbReference type="SUPFAM" id="SSF51604">
    <property type="entry name" value="Enolase C-terminal domain-like"/>
    <property type="match status" value="1"/>
</dbReference>
<dbReference type="FunFam" id="3.20.20.120:FF:000002">
    <property type="entry name" value="Enolase 1"/>
    <property type="match status" value="1"/>
</dbReference>
<reference evidence="16 17" key="1">
    <citation type="journal article" date="2017" name="G3 (Bethesda)">
        <title>First Draft Genome Sequence of the Pathogenic Fungus Lomentospora prolificans (Formerly Scedosporium prolificans).</title>
        <authorList>
            <person name="Luo R."/>
            <person name="Zimin A."/>
            <person name="Workman R."/>
            <person name="Fan Y."/>
            <person name="Pertea G."/>
            <person name="Grossman N."/>
            <person name="Wear M.P."/>
            <person name="Jia B."/>
            <person name="Miller H."/>
            <person name="Casadevall A."/>
            <person name="Timp W."/>
            <person name="Zhang S.X."/>
            <person name="Salzberg S.L."/>
        </authorList>
    </citation>
    <scope>NUCLEOTIDE SEQUENCE [LARGE SCALE GENOMIC DNA]</scope>
    <source>
        <strain evidence="16 17">JHH-5317</strain>
    </source>
</reference>
<proteinExistence type="inferred from homology"/>
<evidence type="ECO:0000259" key="14">
    <source>
        <dbReference type="SMART" id="SM01192"/>
    </source>
</evidence>
<feature type="active site" description="Proton acceptor" evidence="11">
    <location>
        <position position="347"/>
    </location>
</feature>
<evidence type="ECO:0000259" key="15">
    <source>
        <dbReference type="SMART" id="SM01193"/>
    </source>
</evidence>
<evidence type="ECO:0000256" key="13">
    <source>
        <dbReference type="PIRSR" id="PIRSR001400-3"/>
    </source>
</evidence>
<dbReference type="SUPFAM" id="SSF54826">
    <property type="entry name" value="Enolase N-terminal domain-like"/>
    <property type="match status" value="1"/>
</dbReference>
<dbReference type="InterPro" id="IPR000941">
    <property type="entry name" value="Enolase"/>
</dbReference>
<dbReference type="SFLD" id="SFLDF00002">
    <property type="entry name" value="enolase"/>
    <property type="match status" value="1"/>
</dbReference>
<keyword evidence="17" id="KW-1185">Reference proteome</keyword>
<dbReference type="InParanoid" id="A0A2N3N2D2"/>
<dbReference type="AlphaFoldDB" id="A0A2N3N2D2"/>
<feature type="binding site" evidence="13">
    <location>
        <position position="246"/>
    </location>
    <ligand>
        <name>Mg(2+)</name>
        <dbReference type="ChEBI" id="CHEBI:18420"/>
    </ligand>
</feature>
<name>A0A2N3N2D2_9PEZI</name>
<dbReference type="SMART" id="SM01192">
    <property type="entry name" value="Enolase_C"/>
    <property type="match status" value="1"/>
</dbReference>
<evidence type="ECO:0000256" key="5">
    <source>
        <dbReference type="ARBA" id="ARBA00022842"/>
    </source>
</evidence>
<dbReference type="Pfam" id="PF03952">
    <property type="entry name" value="Enolase_N"/>
    <property type="match status" value="1"/>
</dbReference>
<feature type="binding site" evidence="13">
    <location>
        <position position="322"/>
    </location>
    <ligand>
        <name>Mg(2+)</name>
        <dbReference type="ChEBI" id="CHEBI:18420"/>
    </ligand>
</feature>
<dbReference type="VEuPathDB" id="FungiDB:jhhlp_007334"/>
<accession>A0A2N3N2D2</accession>
<dbReference type="InterPro" id="IPR020811">
    <property type="entry name" value="Enolase_N"/>
</dbReference>
<dbReference type="InterPro" id="IPR020809">
    <property type="entry name" value="Enolase_CS"/>
</dbReference>
<evidence type="ECO:0000256" key="11">
    <source>
        <dbReference type="PIRSR" id="PIRSR001400-1"/>
    </source>
</evidence>
<evidence type="ECO:0000256" key="4">
    <source>
        <dbReference type="ARBA" id="ARBA00017068"/>
    </source>
</evidence>
<dbReference type="Pfam" id="PF00113">
    <property type="entry name" value="Enolase_C"/>
    <property type="match status" value="1"/>
</dbReference>
<dbReference type="GO" id="GO:0000015">
    <property type="term" value="C:phosphopyruvate hydratase complex"/>
    <property type="evidence" value="ECO:0007669"/>
    <property type="project" value="InterPro"/>
</dbReference>
<feature type="binding site" evidence="12">
    <location>
        <position position="322"/>
    </location>
    <ligand>
        <name>substrate</name>
    </ligand>
</feature>
<keyword evidence="5 13" id="KW-0460">Magnesium</keyword>
<evidence type="ECO:0000256" key="1">
    <source>
        <dbReference type="ARBA" id="ARBA00005031"/>
    </source>
</evidence>
<dbReference type="Gene3D" id="3.30.390.10">
    <property type="entry name" value="Enolase-like, N-terminal domain"/>
    <property type="match status" value="1"/>
</dbReference>
<dbReference type="PRINTS" id="PR00148">
    <property type="entry name" value="ENOLASE"/>
</dbReference>
<evidence type="ECO:0000256" key="8">
    <source>
        <dbReference type="ARBA" id="ARBA00031125"/>
    </source>
</evidence>
<comment type="caution">
    <text evidence="16">The sequence shown here is derived from an EMBL/GenBank/DDBJ whole genome shotgun (WGS) entry which is preliminary data.</text>
</comment>
<dbReference type="PANTHER" id="PTHR11902:SF1">
    <property type="entry name" value="ENOLASE"/>
    <property type="match status" value="1"/>
</dbReference>
<feature type="binding site" evidence="12">
    <location>
        <position position="398"/>
    </location>
    <ligand>
        <name>substrate</name>
    </ligand>
</feature>
<dbReference type="FunCoup" id="A0A2N3N2D2">
    <property type="interactions" value="1063"/>
</dbReference>
<keyword evidence="7" id="KW-0456">Lyase</keyword>
<keyword evidence="13" id="KW-0479">Metal-binding</keyword>
<comment type="similarity">
    <text evidence="2">Belongs to the enolase family.</text>
</comment>
<feature type="active site" description="Proton donor" evidence="11">
    <location>
        <position position="211"/>
    </location>
</feature>
<dbReference type="UniPathway" id="UPA00109">
    <property type="reaction ID" value="UER00187"/>
</dbReference>
<dbReference type="OrthoDB" id="1739814at2759"/>
<feature type="domain" description="Enolase N-terminal" evidence="15">
    <location>
        <begin position="3"/>
        <end position="134"/>
    </location>
</feature>
<gene>
    <name evidence="16" type="ORF">jhhlp_007334</name>
</gene>
<dbReference type="EMBL" id="NLAX01001034">
    <property type="protein sequence ID" value="PKS06586.1"/>
    <property type="molecule type" value="Genomic_DNA"/>
</dbReference>
<comment type="catalytic activity">
    <reaction evidence="10">
        <text>(2R)-2-phosphoglycerate = phosphoenolpyruvate + H2O</text>
        <dbReference type="Rhea" id="RHEA:10164"/>
        <dbReference type="ChEBI" id="CHEBI:15377"/>
        <dbReference type="ChEBI" id="CHEBI:58289"/>
        <dbReference type="ChEBI" id="CHEBI:58702"/>
        <dbReference type="EC" id="4.2.1.11"/>
    </reaction>
</comment>
<dbReference type="STRING" id="41688.A0A2N3N2D2"/>
<dbReference type="Proteomes" id="UP000233524">
    <property type="component" value="Unassembled WGS sequence"/>
</dbReference>
<dbReference type="GO" id="GO:0004634">
    <property type="term" value="F:phosphopyruvate hydratase activity"/>
    <property type="evidence" value="ECO:0007669"/>
    <property type="project" value="UniProtKB-EC"/>
</dbReference>
<dbReference type="Gene3D" id="3.20.20.120">
    <property type="entry name" value="Enolase-like C-terminal domain"/>
    <property type="match status" value="1"/>
</dbReference>
<feature type="binding site" evidence="12">
    <location>
        <begin position="374"/>
        <end position="377"/>
    </location>
    <ligand>
        <name>substrate</name>
    </ligand>
</feature>
<evidence type="ECO:0000313" key="17">
    <source>
        <dbReference type="Proteomes" id="UP000233524"/>
    </source>
</evidence>
<dbReference type="InterPro" id="IPR036849">
    <property type="entry name" value="Enolase-like_C_sf"/>
</dbReference>
<evidence type="ECO:0000256" key="12">
    <source>
        <dbReference type="PIRSR" id="PIRSR001400-2"/>
    </source>
</evidence>
<evidence type="ECO:0000256" key="2">
    <source>
        <dbReference type="ARBA" id="ARBA00009604"/>
    </source>
</evidence>
<dbReference type="CDD" id="cd03313">
    <property type="entry name" value="enolase"/>
    <property type="match status" value="1"/>
</dbReference>
<evidence type="ECO:0000256" key="3">
    <source>
        <dbReference type="ARBA" id="ARBA00012058"/>
    </source>
</evidence>
<evidence type="ECO:0000256" key="9">
    <source>
        <dbReference type="ARBA" id="ARBA00032132"/>
    </source>
</evidence>
<comment type="pathway">
    <text evidence="1">Carbohydrate degradation; glycolysis; pyruvate from D-glyceraldehyde 3-phosphate: step 4/5.</text>
</comment>
<dbReference type="InterPro" id="IPR020810">
    <property type="entry name" value="Enolase_C"/>
</dbReference>
<dbReference type="SFLD" id="SFLDS00001">
    <property type="entry name" value="Enolase"/>
    <property type="match status" value="1"/>
</dbReference>
<dbReference type="NCBIfam" id="TIGR01060">
    <property type="entry name" value="eno"/>
    <property type="match status" value="1"/>
</dbReference>
<dbReference type="PIRSF" id="PIRSF001400">
    <property type="entry name" value="Enolase"/>
    <property type="match status" value="1"/>
</dbReference>
<dbReference type="SFLD" id="SFLDG00178">
    <property type="entry name" value="enolase"/>
    <property type="match status" value="1"/>
</dbReference>
<feature type="binding site" evidence="12">
    <location>
        <position position="159"/>
    </location>
    <ligand>
        <name>substrate</name>
    </ligand>
</feature>
<feature type="binding site" evidence="13">
    <location>
        <position position="297"/>
    </location>
    <ligand>
        <name>Mg(2+)</name>
        <dbReference type="ChEBI" id="CHEBI:18420"/>
    </ligand>
</feature>
<comment type="cofactor">
    <cofactor evidence="13">
        <name>Mg(2+)</name>
        <dbReference type="ChEBI" id="CHEBI:18420"/>
    </cofactor>
    <text evidence="13">Mg(2+) is required for catalysis and for stabilizing the dimer.</text>
</comment>
<dbReference type="GO" id="GO:0000287">
    <property type="term" value="F:magnesium ion binding"/>
    <property type="evidence" value="ECO:0007669"/>
    <property type="project" value="InterPro"/>
</dbReference>
<evidence type="ECO:0000256" key="10">
    <source>
        <dbReference type="ARBA" id="ARBA00048333"/>
    </source>
</evidence>
<dbReference type="PROSITE" id="PS00164">
    <property type="entry name" value="ENOLASE"/>
    <property type="match status" value="1"/>
</dbReference>